<dbReference type="EMBL" id="JAACJJ010000028">
    <property type="protein sequence ID" value="KAF5321878.1"/>
    <property type="molecule type" value="Genomic_DNA"/>
</dbReference>
<gene>
    <name evidence="5" type="ORF">D9619_000383</name>
</gene>
<comment type="caution">
    <text evidence="5">The sequence shown here is derived from an EMBL/GenBank/DDBJ whole genome shotgun (WGS) entry which is preliminary data.</text>
</comment>
<dbReference type="InterPro" id="IPR042099">
    <property type="entry name" value="ANL_N_sf"/>
</dbReference>
<dbReference type="PANTHER" id="PTHR43439">
    <property type="entry name" value="PHENYLACETATE-COENZYME A LIGASE"/>
    <property type="match status" value="1"/>
</dbReference>
<evidence type="ECO:0008006" key="7">
    <source>
        <dbReference type="Google" id="ProtNLM"/>
    </source>
</evidence>
<dbReference type="PANTHER" id="PTHR43439:SF2">
    <property type="entry name" value="ENZYME, PUTATIVE (JCVI)-RELATED"/>
    <property type="match status" value="1"/>
</dbReference>
<proteinExistence type="predicted"/>
<dbReference type="AlphaFoldDB" id="A0A8H5BG66"/>
<dbReference type="PROSITE" id="PS00455">
    <property type="entry name" value="AMP_BINDING"/>
    <property type="match status" value="1"/>
</dbReference>
<keyword evidence="1" id="KW-0596">Phosphopantetheine</keyword>
<organism evidence="5 6">
    <name type="scientific">Psilocybe cf. subviscida</name>
    <dbReference type="NCBI Taxonomy" id="2480587"/>
    <lineage>
        <taxon>Eukaryota</taxon>
        <taxon>Fungi</taxon>
        <taxon>Dikarya</taxon>
        <taxon>Basidiomycota</taxon>
        <taxon>Agaricomycotina</taxon>
        <taxon>Agaricomycetes</taxon>
        <taxon>Agaricomycetidae</taxon>
        <taxon>Agaricales</taxon>
        <taxon>Agaricineae</taxon>
        <taxon>Strophariaceae</taxon>
        <taxon>Psilocybe</taxon>
    </lineage>
</organism>
<evidence type="ECO:0000256" key="2">
    <source>
        <dbReference type="ARBA" id="ARBA00022553"/>
    </source>
</evidence>
<dbReference type="Pfam" id="PF23562">
    <property type="entry name" value="AMP-binding_C_3"/>
    <property type="match status" value="1"/>
</dbReference>
<evidence type="ECO:0000256" key="1">
    <source>
        <dbReference type="ARBA" id="ARBA00022450"/>
    </source>
</evidence>
<dbReference type="SUPFAM" id="SSF47336">
    <property type="entry name" value="ACP-like"/>
    <property type="match status" value="1"/>
</dbReference>
<dbReference type="InterPro" id="IPR036736">
    <property type="entry name" value="ACP-like_sf"/>
</dbReference>
<name>A0A8H5BG66_9AGAR</name>
<evidence type="ECO:0000259" key="4">
    <source>
        <dbReference type="Pfam" id="PF00975"/>
    </source>
</evidence>
<dbReference type="Pfam" id="PF00501">
    <property type="entry name" value="AMP-binding"/>
    <property type="match status" value="1"/>
</dbReference>
<evidence type="ECO:0000313" key="5">
    <source>
        <dbReference type="EMBL" id="KAF5321878.1"/>
    </source>
</evidence>
<dbReference type="Gene3D" id="3.40.50.12780">
    <property type="entry name" value="N-terminal domain of ligase-like"/>
    <property type="match status" value="1"/>
</dbReference>
<dbReference type="Pfam" id="PF00975">
    <property type="entry name" value="Thioesterase"/>
    <property type="match status" value="1"/>
</dbReference>
<evidence type="ECO:0000313" key="6">
    <source>
        <dbReference type="Proteomes" id="UP000567179"/>
    </source>
</evidence>
<dbReference type="OrthoDB" id="429813at2759"/>
<dbReference type="Gene3D" id="3.40.50.1820">
    <property type="entry name" value="alpha/beta hydrolase"/>
    <property type="match status" value="1"/>
</dbReference>
<feature type="domain" description="Thioesterase" evidence="4">
    <location>
        <begin position="714"/>
        <end position="835"/>
    </location>
</feature>
<dbReference type="InterPro" id="IPR001031">
    <property type="entry name" value="Thioesterase"/>
</dbReference>
<dbReference type="Proteomes" id="UP000567179">
    <property type="component" value="Unassembled WGS sequence"/>
</dbReference>
<dbReference type="InterPro" id="IPR029058">
    <property type="entry name" value="AB_hydrolase_fold"/>
</dbReference>
<dbReference type="InterPro" id="IPR020845">
    <property type="entry name" value="AMP-binding_CS"/>
</dbReference>
<protein>
    <recommendedName>
        <fullName evidence="7">Carrier domain-containing protein</fullName>
    </recommendedName>
</protein>
<evidence type="ECO:0000259" key="3">
    <source>
        <dbReference type="Pfam" id="PF00501"/>
    </source>
</evidence>
<dbReference type="InterPro" id="IPR000873">
    <property type="entry name" value="AMP-dep_synth/lig_dom"/>
</dbReference>
<dbReference type="SUPFAM" id="SSF56801">
    <property type="entry name" value="Acetyl-CoA synthetase-like"/>
    <property type="match status" value="1"/>
</dbReference>
<dbReference type="InterPro" id="IPR051414">
    <property type="entry name" value="Adenylate-forming_Reductase"/>
</dbReference>
<reference evidence="5 6" key="1">
    <citation type="journal article" date="2020" name="ISME J.">
        <title>Uncovering the hidden diversity of litter-decomposition mechanisms in mushroom-forming fungi.</title>
        <authorList>
            <person name="Floudas D."/>
            <person name="Bentzer J."/>
            <person name="Ahren D."/>
            <person name="Johansson T."/>
            <person name="Persson P."/>
            <person name="Tunlid A."/>
        </authorList>
    </citation>
    <scope>NUCLEOTIDE SEQUENCE [LARGE SCALE GENOMIC DNA]</scope>
    <source>
        <strain evidence="5 6">CBS 101986</strain>
    </source>
</reference>
<keyword evidence="6" id="KW-1185">Reference proteome</keyword>
<keyword evidence="2" id="KW-0597">Phosphoprotein</keyword>
<accession>A0A8H5BG66</accession>
<sequence length="987" mass="109564">MVPLHLPGLDLTVLEAIQHNETQNPEYPIFRYDNEDGSTQSITWSEAGKAFTRAGHFIWQSLGNDAARKGDVSSPRIVGMLANLDSITFFSTIIGIMRAGFVPFLISTRNSPEAVAHLMAATGSHALLVSEDPVTNELAGAAIRLFEATNDRAEGPKKIQTIVAPSFERLYEHTEETTSANTIPAMTAGTTLDKWDRLCIVAHSSGTTSLPKPISLTHRMIQQQATMNRHDEDNYIGSTLAAHGVPMFHLMGFTMIGWSTMLGLTLTLFRPQQPPIVPAPGLVLQGAIATRSQILFCAPAFLEAWSSDQANVESLKTFRSILYGGGPMREDIAEYLARQGVKMSPILGLSETGCITTMVPKHIGTEISPSWLQAHPKLDVVFIPEDGDNFQGVYRIAIKENSMRKPAYFNTTVDGVPAYDTKDLVVFHPDHPKYFKLVGRADDQITHNTGEKVLNPFTSFVGPIEMTLSMSSYISEALVFGRARLQTGVLIKPAAGHEFDIRDHKKFDAYLDSIWDAVTEANASSPQHSRIFKEMILVMDSEKPFEYTPKGTIRRELTLSKYARDINQLYEITEGSGSSGLGQPASLNYSDVAAFVHAVVLKVLNKDIKYEDDIFRAGADSLCALSIRVSIMRGLQGVVGRAKADTLPRDLVYLYPTISALAAYISNPFLTLQVIPQDPDASKLLKDDLQWEDILKSHVDQTVVKITPGNGEPPLILIHGGGGTVDNFRSFMNANSAVWALQMTDDLPLDSTETVCAFYHKKIKEQQPCGPYRLAAYSGSCLWILELVRLLESNGDEVRQLAILDHCPSAMFPNFDPKLVQVDDAEWMAEFLRQTVFAIANLLIPTIIDRPRLLSDTVRVRRLEDFRAALNSDEIPPYLHRFVRFLKAMQETSIRFLMKEEFLEKDENGVESWSSELFRQFTAQLKAPITLYVATYGIGAMMPPGTDIEKVRSLGASMVFDKYSVVSIPGDHLAFLDEEELHQLLLI</sequence>
<feature type="domain" description="AMP-dependent synthetase/ligase" evidence="3">
    <location>
        <begin position="18"/>
        <end position="360"/>
    </location>
</feature>
<dbReference type="SUPFAM" id="SSF53474">
    <property type="entry name" value="alpha/beta-Hydrolases"/>
    <property type="match status" value="1"/>
</dbReference>